<evidence type="ECO:0000256" key="3">
    <source>
        <dbReference type="ARBA" id="ARBA00022692"/>
    </source>
</evidence>
<evidence type="ECO:0008006" key="14">
    <source>
        <dbReference type="Google" id="ProtNLM"/>
    </source>
</evidence>
<dbReference type="EnsemblMetazoa" id="G22164.2">
    <property type="protein sequence ID" value="G22164.2:cds"/>
    <property type="gene ID" value="G22164"/>
</dbReference>
<dbReference type="PANTHER" id="PTHR21093:SF2">
    <property type="entry name" value="DIVERGENT PROTEIN KINASE DOMAIN 1C"/>
    <property type="match status" value="1"/>
</dbReference>
<protein>
    <recommendedName>
        <fullName evidence="14">FAM69 N-terminal domain-containing protein</fullName>
    </recommendedName>
</protein>
<evidence type="ECO:0000256" key="7">
    <source>
        <dbReference type="ARBA" id="ARBA00023136"/>
    </source>
</evidence>
<comment type="subcellular location">
    <subcellularLocation>
        <location evidence="1">Endoplasmic reticulum membrane</location>
        <topology evidence="1">Single-pass type II membrane protein</topology>
    </subcellularLocation>
</comment>
<evidence type="ECO:0000313" key="13">
    <source>
        <dbReference type="Proteomes" id="UP000005408"/>
    </source>
</evidence>
<dbReference type="EnsemblMetazoa" id="G22164.1">
    <property type="protein sequence ID" value="G22164.1:cds"/>
    <property type="gene ID" value="G22164"/>
</dbReference>
<feature type="domain" description="FAM69 protein-kinase" evidence="10">
    <location>
        <begin position="200"/>
        <end position="384"/>
    </location>
</feature>
<dbReference type="Pfam" id="PF14875">
    <property type="entry name" value="PIP49_N"/>
    <property type="match status" value="1"/>
</dbReference>
<proteinExistence type="inferred from homology"/>
<dbReference type="Proteomes" id="UP000005408">
    <property type="component" value="Unassembled WGS sequence"/>
</dbReference>
<accession>A0A8W8K8Y7</accession>
<evidence type="ECO:0000256" key="2">
    <source>
        <dbReference type="ARBA" id="ARBA00006338"/>
    </source>
</evidence>
<name>A0A8W8K8Y7_MAGGI</name>
<keyword evidence="7 9" id="KW-0472">Membrane</keyword>
<keyword evidence="4" id="KW-0256">Endoplasmic reticulum</keyword>
<evidence type="ECO:0000256" key="9">
    <source>
        <dbReference type="SAM" id="Phobius"/>
    </source>
</evidence>
<organism evidence="12 13">
    <name type="scientific">Magallana gigas</name>
    <name type="common">Pacific oyster</name>
    <name type="synonym">Crassostrea gigas</name>
    <dbReference type="NCBI Taxonomy" id="29159"/>
    <lineage>
        <taxon>Eukaryota</taxon>
        <taxon>Metazoa</taxon>
        <taxon>Spiralia</taxon>
        <taxon>Lophotrochozoa</taxon>
        <taxon>Mollusca</taxon>
        <taxon>Bivalvia</taxon>
        <taxon>Autobranchia</taxon>
        <taxon>Pteriomorphia</taxon>
        <taxon>Ostreida</taxon>
        <taxon>Ostreoidea</taxon>
        <taxon>Ostreidae</taxon>
        <taxon>Magallana</taxon>
    </lineage>
</organism>
<evidence type="ECO:0000259" key="10">
    <source>
        <dbReference type="Pfam" id="PF12260"/>
    </source>
</evidence>
<reference evidence="12" key="1">
    <citation type="submission" date="2022-08" db="UniProtKB">
        <authorList>
            <consortium name="EnsemblMetazoa"/>
        </authorList>
    </citation>
    <scope>IDENTIFICATION</scope>
    <source>
        <strain evidence="12">05x7-T-G4-1.051#20</strain>
    </source>
</reference>
<evidence type="ECO:0000256" key="6">
    <source>
        <dbReference type="ARBA" id="ARBA00022989"/>
    </source>
</evidence>
<keyword evidence="13" id="KW-1185">Reference proteome</keyword>
<dbReference type="Pfam" id="PF12260">
    <property type="entry name" value="PIP49_C"/>
    <property type="match status" value="1"/>
</dbReference>
<feature type="transmembrane region" description="Helical" evidence="9">
    <location>
        <begin position="33"/>
        <end position="53"/>
    </location>
</feature>
<keyword evidence="6 9" id="KW-1133">Transmembrane helix</keyword>
<evidence type="ECO:0000256" key="4">
    <source>
        <dbReference type="ARBA" id="ARBA00022824"/>
    </source>
</evidence>
<dbReference type="OMA" id="KEHQVPG"/>
<feature type="transmembrane region" description="Helical" evidence="9">
    <location>
        <begin position="6"/>
        <end position="26"/>
    </location>
</feature>
<evidence type="ECO:0000313" key="12">
    <source>
        <dbReference type="EnsemblMetazoa" id="G22164.1:cds"/>
    </source>
</evidence>
<dbReference type="OrthoDB" id="6131328at2759"/>
<sequence>MFLYIFLVFGFSSLFYFVGAMCFLRWALNTVKFLVVCMSLTILLYASCIVYTLTTSPPCSDEKALQAIDKLCSDALRGRVFGNLCGPLCETLDIRYSSCTSQGGEKDVFYVSWNNITTTSLVMKRTRFLDIVGNDPYSSGTEQDLETRLLMKIESLVNRHLHIKKYFKTLHDVLRLFWTMEKNVPRGSRKSDVFRNLHGLALQKEFVLSIIYHNDDIFPKLHGSCGSFYFVELMPFTLHDVGISWSARVAVALKLLDLTHQLNYSFYGKLHVCDIKEDNFGVSYHNNSVKVHILDADSVVLNDNLVIEMETRHCVNDAGCAEGNCRGVCNTNIGRCQRQLINTNLQVICQQIFSDSDANHHHGLLRHPPFVIRKGLGEILQECISIQNVDETDDKTALQEMEIIHKIRDLLLNTV</sequence>
<dbReference type="AlphaFoldDB" id="A0A8W8K8Y7"/>
<keyword evidence="5" id="KW-0735">Signal-anchor</keyword>
<dbReference type="GO" id="GO:0005789">
    <property type="term" value="C:endoplasmic reticulum membrane"/>
    <property type="evidence" value="ECO:0007669"/>
    <property type="project" value="UniProtKB-SubCell"/>
</dbReference>
<evidence type="ECO:0000256" key="5">
    <source>
        <dbReference type="ARBA" id="ARBA00022968"/>
    </source>
</evidence>
<keyword evidence="8" id="KW-1015">Disulfide bond</keyword>
<evidence type="ECO:0000256" key="8">
    <source>
        <dbReference type="ARBA" id="ARBA00023157"/>
    </source>
</evidence>
<keyword evidence="3 9" id="KW-0812">Transmembrane</keyword>
<dbReference type="PANTHER" id="PTHR21093">
    <property type="entry name" value="DIVERGENT PROTEIN KINASE DOMAIN 1C-RELATED"/>
    <property type="match status" value="1"/>
</dbReference>
<evidence type="ECO:0000256" key="1">
    <source>
        <dbReference type="ARBA" id="ARBA00004648"/>
    </source>
</evidence>
<dbReference type="InterPro" id="IPR029244">
    <property type="entry name" value="FAM69_N"/>
</dbReference>
<evidence type="ECO:0000259" key="11">
    <source>
        <dbReference type="Pfam" id="PF14875"/>
    </source>
</evidence>
<feature type="domain" description="FAM69 N-terminal" evidence="11">
    <location>
        <begin position="30"/>
        <end position="117"/>
    </location>
</feature>
<dbReference type="InterPro" id="IPR022049">
    <property type="entry name" value="FAM69_kinase_dom"/>
</dbReference>
<comment type="similarity">
    <text evidence="2">Belongs to the DIPK family.</text>
</comment>